<dbReference type="PANTHER" id="PTHR46599">
    <property type="entry name" value="PIGGYBAC TRANSPOSABLE ELEMENT-DERIVED PROTEIN 4"/>
    <property type="match status" value="1"/>
</dbReference>
<evidence type="ECO:0000259" key="1">
    <source>
        <dbReference type="Pfam" id="PF13843"/>
    </source>
</evidence>
<name>A0A9W6XBL7_9STRA</name>
<evidence type="ECO:0000313" key="3">
    <source>
        <dbReference type="Proteomes" id="UP001165121"/>
    </source>
</evidence>
<sequence>MVLGFKLHCSSELAERLTNVISAVEMERISAITKKSSDIRTHVFEVTSMLKGSRRIVNTDNFYTSCLLLESLRTLGLYGRGTVRSSSKHFPCYAMLTDNDARERGCMRQEVCIDKHIVATSWVDGSIVKVISNADDSGTATVYRRIKQERIKFVAPKCKWHMMEALAMVGIAHCNAYVCHRLVLNEQLSCDEENLDNGGNYVALNTRDKQRSFVAVLARETFDET</sequence>
<reference evidence="2" key="1">
    <citation type="submission" date="2023-04" db="EMBL/GenBank/DDBJ databases">
        <title>Phytophthora fragariaefolia NBRC 109709.</title>
        <authorList>
            <person name="Ichikawa N."/>
            <person name="Sato H."/>
            <person name="Tonouchi N."/>
        </authorList>
    </citation>
    <scope>NUCLEOTIDE SEQUENCE</scope>
    <source>
        <strain evidence="2">NBRC 109709</strain>
    </source>
</reference>
<feature type="domain" description="PiggyBac transposable element-derived protein" evidence="1">
    <location>
        <begin position="3"/>
        <end position="146"/>
    </location>
</feature>
<keyword evidence="3" id="KW-1185">Reference proteome</keyword>
<dbReference type="OrthoDB" id="123873at2759"/>
<dbReference type="Pfam" id="PF13843">
    <property type="entry name" value="DDE_Tnp_1_7"/>
    <property type="match status" value="1"/>
</dbReference>
<comment type="caution">
    <text evidence="2">The sequence shown here is derived from an EMBL/GenBank/DDBJ whole genome shotgun (WGS) entry which is preliminary data.</text>
</comment>
<organism evidence="2 3">
    <name type="scientific">Phytophthora fragariaefolia</name>
    <dbReference type="NCBI Taxonomy" id="1490495"/>
    <lineage>
        <taxon>Eukaryota</taxon>
        <taxon>Sar</taxon>
        <taxon>Stramenopiles</taxon>
        <taxon>Oomycota</taxon>
        <taxon>Peronosporomycetes</taxon>
        <taxon>Peronosporales</taxon>
        <taxon>Peronosporaceae</taxon>
        <taxon>Phytophthora</taxon>
    </lineage>
</organism>
<proteinExistence type="predicted"/>
<gene>
    <name evidence="2" type="ORF">Pfra01_000945200</name>
</gene>
<accession>A0A9W6XBL7</accession>
<dbReference type="EMBL" id="BSXT01000875">
    <property type="protein sequence ID" value="GMF35571.1"/>
    <property type="molecule type" value="Genomic_DNA"/>
</dbReference>
<protein>
    <submittedName>
        <fullName evidence="2">Unnamed protein product</fullName>
    </submittedName>
</protein>
<dbReference type="InterPro" id="IPR029526">
    <property type="entry name" value="PGBD"/>
</dbReference>
<dbReference type="AlphaFoldDB" id="A0A9W6XBL7"/>
<evidence type="ECO:0000313" key="2">
    <source>
        <dbReference type="EMBL" id="GMF35571.1"/>
    </source>
</evidence>
<dbReference type="PANTHER" id="PTHR46599:SF3">
    <property type="entry name" value="PIGGYBAC TRANSPOSABLE ELEMENT-DERIVED PROTEIN 4"/>
    <property type="match status" value="1"/>
</dbReference>
<dbReference type="Proteomes" id="UP001165121">
    <property type="component" value="Unassembled WGS sequence"/>
</dbReference>